<evidence type="ECO:0000313" key="3">
    <source>
        <dbReference type="Proteomes" id="UP001648503"/>
    </source>
</evidence>
<name>A0ABQ8FFF3_9FUNG</name>
<feature type="compositionally biased region" description="Polar residues" evidence="1">
    <location>
        <begin position="231"/>
        <end position="240"/>
    </location>
</feature>
<organism evidence="2 3">
    <name type="scientific">Batrachochytrium salamandrivorans</name>
    <dbReference type="NCBI Taxonomy" id="1357716"/>
    <lineage>
        <taxon>Eukaryota</taxon>
        <taxon>Fungi</taxon>
        <taxon>Fungi incertae sedis</taxon>
        <taxon>Chytridiomycota</taxon>
        <taxon>Chytridiomycota incertae sedis</taxon>
        <taxon>Chytridiomycetes</taxon>
        <taxon>Rhizophydiales</taxon>
        <taxon>Rhizophydiales incertae sedis</taxon>
        <taxon>Batrachochytrium</taxon>
    </lineage>
</organism>
<keyword evidence="3" id="KW-1185">Reference proteome</keyword>
<sequence length="678" mass="74541">MTTSTKGRICYTTEQMLSLRNSPLVQRLPGMPDHAEIFQVKGKVIPLRRIRPEDPGTGGSSRAATLRSSSASMAYPIAGPFGGPNSNRPLAPPVAHPNALPARPTLPSKPQPKDISSVQQQGGRNPVRRTEPGSGPSPDVSSRYLPPRQGRSSRAEPEWASFSKSTRNGKPNATDTTLANGVDDIQKFKAMMRSQQTAASKVSIRTDDRIGGSAPGSSGHSDSASQERCKSSPFSAGSSTANAQQFIDLKLENTTDAARMLYSEDLALGMPNTTTKRRSRFERLFEEDPVPQETHSMPPGLQNSQNLQPQIQPYPHLLSQQPHVMSEEDAMKAILARQISDFNSTRASTVFTSGDALADANARLDPHTDMAPLIAPSTVPSNWRPGMALPLQQSLPPGMALSEDEVLERMGVRIPQTTWRKSTAEEDKQGLDRIMAALSAASISQGSQQELLSPAYPVQYENRMYHGTNPPSLGQSHLHHPNQFAPSNNFSHFSTVSHGEQHSLHHDYGNAASLYGFNPPPQGPTEINGSPPNTINDTHIDHQNRMKQYPSVSYQPQPPHPPPPPPFGSYVNQMHNPMYFQQHMPPPPLMGPPMLMPEYMIEKPMQPPSPFESAYAVYGLNPPPPPPSAYQPHPPIPGMYDQMPSDFQQHHHPPQLQREQGYPQPNLQHHYQQLTTYP</sequence>
<feature type="region of interest" description="Disordered" evidence="1">
    <location>
        <begin position="623"/>
        <end position="666"/>
    </location>
</feature>
<feature type="region of interest" description="Disordered" evidence="1">
    <location>
        <begin position="519"/>
        <end position="568"/>
    </location>
</feature>
<feature type="region of interest" description="Disordered" evidence="1">
    <location>
        <begin position="192"/>
        <end position="240"/>
    </location>
</feature>
<feature type="compositionally biased region" description="Polar residues" evidence="1">
    <location>
        <begin position="525"/>
        <end position="537"/>
    </location>
</feature>
<feature type="compositionally biased region" description="Polar residues" evidence="1">
    <location>
        <begin position="215"/>
        <end position="224"/>
    </location>
</feature>
<dbReference type="Proteomes" id="UP001648503">
    <property type="component" value="Unassembled WGS sequence"/>
</dbReference>
<evidence type="ECO:0008006" key="4">
    <source>
        <dbReference type="Google" id="ProtNLM"/>
    </source>
</evidence>
<feature type="compositionally biased region" description="Pro residues" evidence="1">
    <location>
        <begin position="623"/>
        <end position="637"/>
    </location>
</feature>
<protein>
    <recommendedName>
        <fullName evidence="4">LsmAD domain-containing protein</fullName>
    </recommendedName>
</protein>
<feature type="compositionally biased region" description="Polar residues" evidence="1">
    <location>
        <begin position="114"/>
        <end position="123"/>
    </location>
</feature>
<gene>
    <name evidence="2" type="ORF">BASA50_004521</name>
</gene>
<feature type="compositionally biased region" description="Pro residues" evidence="1">
    <location>
        <begin position="556"/>
        <end position="567"/>
    </location>
</feature>
<accession>A0ABQ8FFF3</accession>
<dbReference type="EMBL" id="JAFCIX010000145">
    <property type="protein sequence ID" value="KAH6597380.1"/>
    <property type="molecule type" value="Genomic_DNA"/>
</dbReference>
<feature type="compositionally biased region" description="Low complexity" evidence="1">
    <location>
        <begin position="60"/>
        <end position="74"/>
    </location>
</feature>
<feature type="compositionally biased region" description="Polar residues" evidence="1">
    <location>
        <begin position="162"/>
        <end position="179"/>
    </location>
</feature>
<evidence type="ECO:0000256" key="1">
    <source>
        <dbReference type="SAM" id="MobiDB-lite"/>
    </source>
</evidence>
<feature type="region of interest" description="Disordered" evidence="1">
    <location>
        <begin position="48"/>
        <end position="180"/>
    </location>
</feature>
<evidence type="ECO:0000313" key="2">
    <source>
        <dbReference type="EMBL" id="KAH6597380.1"/>
    </source>
</evidence>
<reference evidence="2 3" key="1">
    <citation type="submission" date="2021-02" db="EMBL/GenBank/DDBJ databases">
        <title>Variation within the Batrachochytrium salamandrivorans European outbreak.</title>
        <authorList>
            <person name="Kelly M."/>
            <person name="Pasmans F."/>
            <person name="Shea T.P."/>
            <person name="Munoz J.F."/>
            <person name="Carranza S."/>
            <person name="Cuomo C.A."/>
            <person name="Martel A."/>
        </authorList>
    </citation>
    <scope>NUCLEOTIDE SEQUENCE [LARGE SCALE GENOMIC DNA]</scope>
    <source>
        <strain evidence="2 3">AMFP18/2</strain>
    </source>
</reference>
<comment type="caution">
    <text evidence="2">The sequence shown here is derived from an EMBL/GenBank/DDBJ whole genome shotgun (WGS) entry which is preliminary data.</text>
</comment>
<proteinExistence type="predicted"/>